<sequence>MSQRLFLHIVDVIKQHDNYFNQRRDASGKLGLSTFQKVTAAIRILAYEIPADATDEYIKIGESTTIECMKIFFRAIVDVFSECDLSQRRAEVAPRLFVWPNS</sequence>
<dbReference type="Proteomes" id="UP000886595">
    <property type="component" value="Unassembled WGS sequence"/>
</dbReference>
<name>A0A8X7RSF1_BRACI</name>
<dbReference type="PANTHER" id="PTHR47150">
    <property type="entry name" value="OS12G0169200 PROTEIN"/>
    <property type="match status" value="1"/>
</dbReference>
<accession>A0A8X7RSF1</accession>
<comment type="caution">
    <text evidence="1">The sequence shown here is derived from an EMBL/GenBank/DDBJ whole genome shotgun (WGS) entry which is preliminary data.</text>
</comment>
<organism evidence="1 2">
    <name type="scientific">Brassica carinata</name>
    <name type="common">Ethiopian mustard</name>
    <name type="synonym">Abyssinian cabbage</name>
    <dbReference type="NCBI Taxonomy" id="52824"/>
    <lineage>
        <taxon>Eukaryota</taxon>
        <taxon>Viridiplantae</taxon>
        <taxon>Streptophyta</taxon>
        <taxon>Embryophyta</taxon>
        <taxon>Tracheophyta</taxon>
        <taxon>Spermatophyta</taxon>
        <taxon>Magnoliopsida</taxon>
        <taxon>eudicotyledons</taxon>
        <taxon>Gunneridae</taxon>
        <taxon>Pentapetalae</taxon>
        <taxon>rosids</taxon>
        <taxon>malvids</taxon>
        <taxon>Brassicales</taxon>
        <taxon>Brassicaceae</taxon>
        <taxon>Brassiceae</taxon>
        <taxon>Brassica</taxon>
    </lineage>
</organism>
<proteinExistence type="predicted"/>
<reference evidence="1 2" key="1">
    <citation type="submission" date="2020-02" db="EMBL/GenBank/DDBJ databases">
        <authorList>
            <person name="Ma Q."/>
            <person name="Huang Y."/>
            <person name="Song X."/>
            <person name="Pei D."/>
        </authorList>
    </citation>
    <scope>NUCLEOTIDE SEQUENCE [LARGE SCALE GENOMIC DNA]</scope>
    <source>
        <strain evidence="1">Sxm20200214</strain>
        <tissue evidence="1">Leaf</tissue>
    </source>
</reference>
<evidence type="ECO:0000313" key="1">
    <source>
        <dbReference type="EMBL" id="KAG2294364.1"/>
    </source>
</evidence>
<protein>
    <submittedName>
        <fullName evidence="1">Uncharacterized protein</fullName>
    </submittedName>
</protein>
<dbReference type="EMBL" id="JAAMPC010000009">
    <property type="protein sequence ID" value="KAG2294364.1"/>
    <property type="molecule type" value="Genomic_DNA"/>
</dbReference>
<dbReference type="AlphaFoldDB" id="A0A8X7RSF1"/>
<dbReference type="PANTHER" id="PTHR47150:SF7">
    <property type="entry name" value="NUCLEASE"/>
    <property type="match status" value="1"/>
</dbReference>
<gene>
    <name evidence="1" type="ORF">Bca52824_041033</name>
</gene>
<evidence type="ECO:0000313" key="2">
    <source>
        <dbReference type="Proteomes" id="UP000886595"/>
    </source>
</evidence>
<dbReference type="OrthoDB" id="124998at2759"/>
<keyword evidence="2" id="KW-1185">Reference proteome</keyword>